<dbReference type="Gene3D" id="3.90.190.20">
    <property type="entry name" value="Mur ligase, C-terminal domain"/>
    <property type="match status" value="1"/>
</dbReference>
<dbReference type="InterPro" id="IPR009006">
    <property type="entry name" value="Ala_racemase/Decarboxylase_C"/>
</dbReference>
<gene>
    <name evidence="9" type="ordered locus">Runsl_4116</name>
</gene>
<comment type="cofactor">
    <cofactor evidence="2 5 6">
        <name>pyridoxal 5'-phosphate</name>
        <dbReference type="ChEBI" id="CHEBI:597326"/>
    </cofactor>
</comment>
<protein>
    <recommendedName>
        <fullName evidence="5">Alanine racemase</fullName>
        <ecNumber evidence="5">5.1.1.1</ecNumber>
    </recommendedName>
</protein>
<dbReference type="UniPathway" id="UPA00042">
    <property type="reaction ID" value="UER00497"/>
</dbReference>
<accession>A0A7U4E7A9</accession>
<evidence type="ECO:0000256" key="2">
    <source>
        <dbReference type="ARBA" id="ARBA00001933"/>
    </source>
</evidence>
<evidence type="ECO:0000256" key="7">
    <source>
        <dbReference type="PIRSR" id="PIRSR600821-52"/>
    </source>
</evidence>
<dbReference type="SUPFAM" id="SSF53244">
    <property type="entry name" value="MurD-like peptide ligases, peptide-binding domain"/>
    <property type="match status" value="1"/>
</dbReference>
<dbReference type="CDD" id="cd00430">
    <property type="entry name" value="PLPDE_III_AR"/>
    <property type="match status" value="1"/>
</dbReference>
<dbReference type="GO" id="GO:0016881">
    <property type="term" value="F:acid-amino acid ligase activity"/>
    <property type="evidence" value="ECO:0007669"/>
    <property type="project" value="InterPro"/>
</dbReference>
<dbReference type="RefSeq" id="WP_013929761.1">
    <property type="nucleotide sequence ID" value="NC_015703.1"/>
</dbReference>
<comment type="function">
    <text evidence="5">Catalyzes the interconversion of L-alanine and D-alanine. May also act on other amino acids.</text>
</comment>
<dbReference type="Gene3D" id="3.40.1190.10">
    <property type="entry name" value="Mur-like, catalytic domain"/>
    <property type="match status" value="1"/>
</dbReference>
<dbReference type="SUPFAM" id="SSF53623">
    <property type="entry name" value="MurD-like peptide ligases, catalytic domain"/>
    <property type="match status" value="1"/>
</dbReference>
<dbReference type="KEGG" id="rsi:Runsl_4116"/>
<name>A0A7U4E7A9_RUNSL</name>
<dbReference type="Proteomes" id="UP000000493">
    <property type="component" value="Chromosome"/>
</dbReference>
<evidence type="ECO:0000256" key="6">
    <source>
        <dbReference type="PIRSR" id="PIRSR600821-50"/>
    </source>
</evidence>
<dbReference type="Gene3D" id="3.20.20.10">
    <property type="entry name" value="Alanine racemase"/>
    <property type="match status" value="1"/>
</dbReference>
<dbReference type="SUPFAM" id="SSF63418">
    <property type="entry name" value="MurE/MurF N-terminal domain"/>
    <property type="match status" value="1"/>
</dbReference>
<evidence type="ECO:0000256" key="1">
    <source>
        <dbReference type="ARBA" id="ARBA00000316"/>
    </source>
</evidence>
<dbReference type="GO" id="GO:0005829">
    <property type="term" value="C:cytosol"/>
    <property type="evidence" value="ECO:0007669"/>
    <property type="project" value="TreeGrafter"/>
</dbReference>
<feature type="active site" description="Proton acceptor; specific for L-alanine" evidence="5">
    <location>
        <position position="727"/>
    </location>
</feature>
<dbReference type="InterPro" id="IPR036565">
    <property type="entry name" value="Mur-like_cat_sf"/>
</dbReference>
<dbReference type="SMART" id="SM01005">
    <property type="entry name" value="Ala_racemase_C"/>
    <property type="match status" value="1"/>
</dbReference>
<dbReference type="GO" id="GO:0005524">
    <property type="term" value="F:ATP binding"/>
    <property type="evidence" value="ECO:0007669"/>
    <property type="project" value="InterPro"/>
</dbReference>
<dbReference type="InterPro" id="IPR029066">
    <property type="entry name" value="PLP-binding_barrel"/>
</dbReference>
<evidence type="ECO:0000256" key="4">
    <source>
        <dbReference type="ARBA" id="ARBA00023235"/>
    </source>
</evidence>
<evidence type="ECO:0000313" key="9">
    <source>
        <dbReference type="EMBL" id="AEI50463.1"/>
    </source>
</evidence>
<dbReference type="PRINTS" id="PR00992">
    <property type="entry name" value="ALARACEMASE"/>
</dbReference>
<dbReference type="Pfam" id="PF00842">
    <property type="entry name" value="Ala_racemase_C"/>
    <property type="match status" value="1"/>
</dbReference>
<dbReference type="GO" id="GO:0030632">
    <property type="term" value="P:D-alanine biosynthetic process"/>
    <property type="evidence" value="ECO:0007669"/>
    <property type="project" value="UniProtKB-UniRule"/>
</dbReference>
<comment type="catalytic activity">
    <reaction evidence="1 5">
        <text>L-alanine = D-alanine</text>
        <dbReference type="Rhea" id="RHEA:20249"/>
        <dbReference type="ChEBI" id="CHEBI:57416"/>
        <dbReference type="ChEBI" id="CHEBI:57972"/>
        <dbReference type="EC" id="5.1.1.1"/>
    </reaction>
</comment>
<dbReference type="NCBIfam" id="TIGR00492">
    <property type="entry name" value="alr"/>
    <property type="match status" value="1"/>
</dbReference>
<dbReference type="EMBL" id="CP002859">
    <property type="protein sequence ID" value="AEI50463.1"/>
    <property type="molecule type" value="Genomic_DNA"/>
</dbReference>
<dbReference type="PANTHER" id="PTHR30511">
    <property type="entry name" value="ALANINE RACEMASE"/>
    <property type="match status" value="1"/>
</dbReference>
<feature type="active site" description="Proton acceptor; specific for D-alanine" evidence="5">
    <location>
        <position position="492"/>
    </location>
</feature>
<evidence type="ECO:0000259" key="8">
    <source>
        <dbReference type="SMART" id="SM01005"/>
    </source>
</evidence>
<organism evidence="9 10">
    <name type="scientific">Runella slithyformis (strain ATCC 29530 / DSM 19594 / LMG 11500 / NCIMB 11436 / LSU 4)</name>
    <dbReference type="NCBI Taxonomy" id="761193"/>
    <lineage>
        <taxon>Bacteria</taxon>
        <taxon>Pseudomonadati</taxon>
        <taxon>Bacteroidota</taxon>
        <taxon>Cytophagia</taxon>
        <taxon>Cytophagales</taxon>
        <taxon>Spirosomataceae</taxon>
        <taxon>Runella</taxon>
    </lineage>
</organism>
<dbReference type="Pfam" id="PF01168">
    <property type="entry name" value="Ala_racemase_N"/>
    <property type="match status" value="1"/>
</dbReference>
<dbReference type="Gene3D" id="2.40.37.10">
    <property type="entry name" value="Lyase, Ornithine Decarboxylase, Chain A, domain 1"/>
    <property type="match status" value="1"/>
</dbReference>
<feature type="domain" description="Alanine racemase C-terminal" evidence="8">
    <location>
        <begin position="706"/>
        <end position="830"/>
    </location>
</feature>
<dbReference type="InterPro" id="IPR011079">
    <property type="entry name" value="Ala_racemase_C"/>
</dbReference>
<dbReference type="NCBIfam" id="NF008897">
    <property type="entry name" value="PRK11930.1"/>
    <property type="match status" value="1"/>
</dbReference>
<reference evidence="10" key="1">
    <citation type="submission" date="2011-06" db="EMBL/GenBank/DDBJ databases">
        <title>The complete genome of chromosome of Runella slithyformis DSM 19594.</title>
        <authorList>
            <consortium name="US DOE Joint Genome Institute (JGI-PGF)"/>
            <person name="Lucas S."/>
            <person name="Han J."/>
            <person name="Lapidus A."/>
            <person name="Bruce D."/>
            <person name="Goodwin L."/>
            <person name="Pitluck S."/>
            <person name="Peters L."/>
            <person name="Kyrpides N."/>
            <person name="Mavromatis K."/>
            <person name="Ivanova N."/>
            <person name="Ovchinnikova G."/>
            <person name="Zhang X."/>
            <person name="Misra M."/>
            <person name="Detter J.C."/>
            <person name="Tapia R."/>
            <person name="Han C."/>
            <person name="Land M."/>
            <person name="Hauser L."/>
            <person name="Markowitz V."/>
            <person name="Cheng J.-F."/>
            <person name="Hugenholtz P."/>
            <person name="Woyke T."/>
            <person name="Wu D."/>
            <person name="Tindall B."/>
            <person name="Faehrich R."/>
            <person name="Brambilla E."/>
            <person name="Klenk H.-P."/>
            <person name="Eisen J.A."/>
        </authorList>
    </citation>
    <scope>NUCLEOTIDE SEQUENCE [LARGE SCALE GENOMIC DNA]</scope>
    <source>
        <strain evidence="10">ATCC 29530 / DSM 19594 / LMG 11500 / NCIMB 11436 / LSU 4</strain>
    </source>
</reference>
<dbReference type="InterPro" id="IPR035911">
    <property type="entry name" value="MurE/MurF_N"/>
</dbReference>
<dbReference type="InterPro" id="IPR013221">
    <property type="entry name" value="Mur_ligase_cen"/>
</dbReference>
<reference evidence="9 10" key="2">
    <citation type="journal article" date="2012" name="Stand. Genomic Sci.">
        <title>Complete genome sequence of the aquatic bacterium Runella slithyformis type strain (LSU 4(T)).</title>
        <authorList>
            <person name="Copeland A."/>
            <person name="Zhang X."/>
            <person name="Misra M."/>
            <person name="Lapidus A."/>
            <person name="Nolan M."/>
            <person name="Lucas S."/>
            <person name="Deshpande S."/>
            <person name="Cheng J.F."/>
            <person name="Tapia R."/>
            <person name="Goodwin L.A."/>
            <person name="Pitluck S."/>
            <person name="Liolios K."/>
            <person name="Pagani I."/>
            <person name="Ivanova N."/>
            <person name="Mikhailova N."/>
            <person name="Pati A."/>
            <person name="Chen A."/>
            <person name="Palaniappan K."/>
            <person name="Land M."/>
            <person name="Hauser L."/>
            <person name="Pan C."/>
            <person name="Jeffries C.D."/>
            <person name="Detter J.C."/>
            <person name="Brambilla E.M."/>
            <person name="Rohde M."/>
            <person name="Djao O.D."/>
            <person name="Goker M."/>
            <person name="Sikorski J."/>
            <person name="Tindall B.J."/>
            <person name="Woyke T."/>
            <person name="Bristow J."/>
            <person name="Eisen J.A."/>
            <person name="Markowitz V."/>
            <person name="Hugenholtz P."/>
            <person name="Kyrpides N.C."/>
            <person name="Klenk H.P."/>
            <person name="Mavromatis K."/>
        </authorList>
    </citation>
    <scope>NUCLEOTIDE SEQUENCE [LARGE SCALE GENOMIC DNA]</scope>
    <source>
        <strain evidence="10">ATCC 29530 / DSM 19594 / LMG 11500 / NCIMB 11436 / LSU 4</strain>
    </source>
</reference>
<evidence type="ECO:0000256" key="5">
    <source>
        <dbReference type="HAMAP-Rule" id="MF_01201"/>
    </source>
</evidence>
<feature type="binding site" evidence="5 7">
    <location>
        <position position="599"/>
    </location>
    <ligand>
        <name>substrate</name>
    </ligand>
</feature>
<dbReference type="EC" id="5.1.1.1" evidence="5"/>
<keyword evidence="9" id="KW-0436">Ligase</keyword>
<feature type="binding site" evidence="5 7">
    <location>
        <position position="776"/>
    </location>
    <ligand>
        <name>substrate</name>
    </ligand>
</feature>
<dbReference type="Pfam" id="PF08245">
    <property type="entry name" value="Mur_ligase_M"/>
    <property type="match status" value="1"/>
</dbReference>
<dbReference type="GO" id="GO:0008784">
    <property type="term" value="F:alanine racemase activity"/>
    <property type="evidence" value="ECO:0007669"/>
    <property type="project" value="UniProtKB-UniRule"/>
</dbReference>
<keyword evidence="10" id="KW-1185">Reference proteome</keyword>
<dbReference type="InterPro" id="IPR001608">
    <property type="entry name" value="Ala_racemase_N"/>
</dbReference>
<dbReference type="FunFam" id="3.20.20.10:FF:000002">
    <property type="entry name" value="Alanine racemase"/>
    <property type="match status" value="1"/>
</dbReference>
<comment type="pathway">
    <text evidence="5">Amino-acid biosynthesis; D-alanine biosynthesis; D-alanine from L-alanine: step 1/1.</text>
</comment>
<proteinExistence type="inferred from homology"/>
<dbReference type="GO" id="GO:0030170">
    <property type="term" value="F:pyridoxal phosphate binding"/>
    <property type="evidence" value="ECO:0007669"/>
    <property type="project" value="UniProtKB-UniRule"/>
</dbReference>
<keyword evidence="4 5" id="KW-0413">Isomerase</keyword>
<evidence type="ECO:0000256" key="3">
    <source>
        <dbReference type="ARBA" id="ARBA00022898"/>
    </source>
</evidence>
<dbReference type="SUPFAM" id="SSF51419">
    <property type="entry name" value="PLP-binding barrel"/>
    <property type="match status" value="1"/>
</dbReference>
<dbReference type="AlphaFoldDB" id="A0A7U4E7A9"/>
<dbReference type="SUPFAM" id="SSF50621">
    <property type="entry name" value="Alanine racemase C-terminal domain-like"/>
    <property type="match status" value="1"/>
</dbReference>
<dbReference type="Gene3D" id="3.40.1390.10">
    <property type="entry name" value="MurE/MurF, N-terminal domain"/>
    <property type="match status" value="1"/>
</dbReference>
<dbReference type="PANTHER" id="PTHR30511:SF0">
    <property type="entry name" value="ALANINE RACEMASE, CATABOLIC-RELATED"/>
    <property type="match status" value="1"/>
</dbReference>
<keyword evidence="3 5" id="KW-0663">Pyridoxal phosphate</keyword>
<evidence type="ECO:0000313" key="10">
    <source>
        <dbReference type="Proteomes" id="UP000000493"/>
    </source>
</evidence>
<dbReference type="InterPro" id="IPR000821">
    <property type="entry name" value="Ala_racemase"/>
</dbReference>
<dbReference type="InterPro" id="IPR036615">
    <property type="entry name" value="Mur_ligase_C_dom_sf"/>
</dbReference>
<dbReference type="HAMAP" id="MF_01201">
    <property type="entry name" value="Ala_racemase"/>
    <property type="match status" value="1"/>
</dbReference>
<sequence length="832" mass="94011">MTATIFQTSPIATDAVYLLTDSRQLIFPQQTLFFAIKGVRHDGHQFITDLYQKGVRQFVVEQNSLTDSLLTTLESFENTQIWTVESSLKALQDVAKQHRAQFDIPVIGVTGSNGKTIIKEWLGQLLSADYRIAKSPKSYNSQIGVPLSVWQLNDTHTLGIFEAGISQLHEMKSLQEIIQPSIGIFTNIGSAHDEGFRSRKQKVTEKLRLFTQCKQLIYRADYSDIDEEIRLILKSVNPKCELISWGSAENALVKAEWHQDTDQTYIVLNSVLEHYDNQLFAIPFTDEASVENCIHCLILMLTLGIPSTEIRQRVARLRPISMRLELKEGINNCYLIDDTYNNDLVGLTIALNFLSQQEQRPHKMAILSDLLQTGQKEEELYTQINTLLQQKGVQQLIAIGAAFVRNAHWIQVEASYFADTDDFLTKFPLQSFNNSLVLIKGARPFQFERIVHRLQQKVHGTVLEINLDALTHNLNFYRSRVGNDTKIMVMVKAFAYGNGSAEVAQLLQFHRVDYLAVAYTDEGVLLRQNGIELPIMVMNPTASTFDKLIEYKLEPEIYSHKILDEWLNFQPTLPLSDEEIDAVYPQVPIHLKLDTGMHRLGFTQADLPLLLYQLQQNPSLKVASVFSHLAGADEAVHNEFTRQQFELFSSGAELLEQTLGYRPLRHLLNSAGIVRFPEYKLDMVRLGIGLYGVEVNRLEQRSLQQIGTFKTVVSQVKHLLPGDTIGYGRMGVLEKESFIATIALGYADGYDRRFSKGIGKVLINGALCPVVGNVCMDMTMVDATGVNVQEGDEVIIFGNDLPISQLADQIGTIPYELLTGISERVKRVFYKE</sequence>
<feature type="modified residue" description="N6-(pyridoxal phosphate)lysine" evidence="5 6">
    <location>
        <position position="492"/>
    </location>
</feature>
<comment type="similarity">
    <text evidence="5">Belongs to the alanine racemase family.</text>
</comment>